<organism evidence="2 3">
    <name type="scientific">Catenulispora yoronensis</name>
    <dbReference type="NCBI Taxonomy" id="450799"/>
    <lineage>
        <taxon>Bacteria</taxon>
        <taxon>Bacillati</taxon>
        <taxon>Actinomycetota</taxon>
        <taxon>Actinomycetes</taxon>
        <taxon>Catenulisporales</taxon>
        <taxon>Catenulisporaceae</taxon>
        <taxon>Catenulispora</taxon>
    </lineage>
</organism>
<feature type="compositionally biased region" description="Polar residues" evidence="1">
    <location>
        <begin position="43"/>
        <end position="53"/>
    </location>
</feature>
<gene>
    <name evidence="2" type="ORF">GCM10009839_91040</name>
</gene>
<reference evidence="3" key="1">
    <citation type="journal article" date="2019" name="Int. J. Syst. Evol. Microbiol.">
        <title>The Global Catalogue of Microorganisms (GCM) 10K type strain sequencing project: providing services to taxonomists for standard genome sequencing and annotation.</title>
        <authorList>
            <consortium name="The Broad Institute Genomics Platform"/>
            <consortium name="The Broad Institute Genome Sequencing Center for Infectious Disease"/>
            <person name="Wu L."/>
            <person name="Ma J."/>
        </authorList>
    </citation>
    <scope>NUCLEOTIDE SEQUENCE [LARGE SCALE GENOMIC DNA]</scope>
    <source>
        <strain evidence="3">JCM 16014</strain>
    </source>
</reference>
<evidence type="ECO:0000256" key="1">
    <source>
        <dbReference type="SAM" id="MobiDB-lite"/>
    </source>
</evidence>
<comment type="caution">
    <text evidence="2">The sequence shown here is derived from an EMBL/GenBank/DDBJ whole genome shotgun (WGS) entry which is preliminary data.</text>
</comment>
<name>A0ABP5HBU7_9ACTN</name>
<evidence type="ECO:0000313" key="2">
    <source>
        <dbReference type="EMBL" id="GAA2065237.1"/>
    </source>
</evidence>
<feature type="region of interest" description="Disordered" evidence="1">
    <location>
        <begin position="103"/>
        <end position="122"/>
    </location>
</feature>
<evidence type="ECO:0008006" key="4">
    <source>
        <dbReference type="Google" id="ProtNLM"/>
    </source>
</evidence>
<feature type="compositionally biased region" description="Polar residues" evidence="1">
    <location>
        <begin position="106"/>
        <end position="122"/>
    </location>
</feature>
<sequence length="122" mass="13281">MQVGKQADDQAAQQASQGQTGRQAGEPTDRQAREKKTDKRQGKQISSGQPSKQESSHPKLENRQPNTEADNLCPRDCQSPAWVFGSFPSVTSAGLCLQCRRPGVQSMHTQQQGKASNATAWT</sequence>
<keyword evidence="3" id="KW-1185">Reference proteome</keyword>
<feature type="compositionally biased region" description="Low complexity" evidence="1">
    <location>
        <begin position="1"/>
        <end position="25"/>
    </location>
</feature>
<proteinExistence type="predicted"/>
<protein>
    <recommendedName>
        <fullName evidence="4">GATA-type domain-containing protein</fullName>
    </recommendedName>
</protein>
<evidence type="ECO:0000313" key="3">
    <source>
        <dbReference type="Proteomes" id="UP001500751"/>
    </source>
</evidence>
<feature type="compositionally biased region" description="Basic and acidic residues" evidence="1">
    <location>
        <begin position="27"/>
        <end position="41"/>
    </location>
</feature>
<feature type="region of interest" description="Disordered" evidence="1">
    <location>
        <begin position="1"/>
        <end position="78"/>
    </location>
</feature>
<accession>A0ABP5HBU7</accession>
<dbReference type="EMBL" id="BAAAQN010000101">
    <property type="protein sequence ID" value="GAA2065237.1"/>
    <property type="molecule type" value="Genomic_DNA"/>
</dbReference>
<dbReference type="Proteomes" id="UP001500751">
    <property type="component" value="Unassembled WGS sequence"/>
</dbReference>